<dbReference type="Gene3D" id="1.10.260.40">
    <property type="entry name" value="lambda repressor-like DNA-binding domains"/>
    <property type="match status" value="1"/>
</dbReference>
<evidence type="ECO:0000313" key="3">
    <source>
        <dbReference type="EMBL" id="NBG94149.1"/>
    </source>
</evidence>
<feature type="transmembrane region" description="Helical" evidence="1">
    <location>
        <begin position="84"/>
        <end position="105"/>
    </location>
</feature>
<dbReference type="Proteomes" id="UP000470384">
    <property type="component" value="Unassembled WGS sequence"/>
</dbReference>
<dbReference type="EMBL" id="WXYQ01000001">
    <property type="protein sequence ID" value="NBG94149.1"/>
    <property type="molecule type" value="Genomic_DNA"/>
</dbReference>
<feature type="transmembrane region" description="Helical" evidence="1">
    <location>
        <begin position="117"/>
        <end position="140"/>
    </location>
</feature>
<keyword evidence="1" id="KW-0812">Transmembrane</keyword>
<keyword evidence="1" id="KW-0472">Membrane</keyword>
<comment type="caution">
    <text evidence="3">The sequence shown here is derived from an EMBL/GenBank/DDBJ whole genome shotgun (WGS) entry which is preliminary data.</text>
</comment>
<dbReference type="InterPro" id="IPR001387">
    <property type="entry name" value="Cro/C1-type_HTH"/>
</dbReference>
<proteinExistence type="predicted"/>
<feature type="domain" description="HTH cro/C1-type" evidence="2">
    <location>
        <begin position="3"/>
        <end position="56"/>
    </location>
</feature>
<dbReference type="CDD" id="cd00093">
    <property type="entry name" value="HTH_XRE"/>
    <property type="match status" value="1"/>
</dbReference>
<dbReference type="InterPro" id="IPR025698">
    <property type="entry name" value="2TM_dom"/>
</dbReference>
<evidence type="ECO:0000313" key="4">
    <source>
        <dbReference type="Proteomes" id="UP000470384"/>
    </source>
</evidence>
<dbReference type="PROSITE" id="PS50943">
    <property type="entry name" value="HTH_CROC1"/>
    <property type="match status" value="1"/>
</dbReference>
<accession>A0A845Q780</accession>
<dbReference type="SMART" id="SM00530">
    <property type="entry name" value="HTH_XRE"/>
    <property type="match status" value="1"/>
</dbReference>
<dbReference type="AlphaFoldDB" id="A0A845Q780"/>
<gene>
    <name evidence="3" type="ORF">GTQ45_00215</name>
</gene>
<reference evidence="3 4" key="1">
    <citation type="journal article" date="2016" name="Int. J. Syst. Evol. Microbiol.">
        <title>Pyruvatibacter mobilis gen. nov., sp. nov., a marine bacterium from the culture broth of Picochlorum sp. 122.</title>
        <authorList>
            <person name="Wang G."/>
            <person name="Tang M."/>
            <person name="Wu H."/>
            <person name="Dai S."/>
            <person name="Li T."/>
            <person name="Chen C."/>
            <person name="He H."/>
            <person name="Fan J."/>
            <person name="Xiang W."/>
            <person name="Li X."/>
        </authorList>
    </citation>
    <scope>NUCLEOTIDE SEQUENCE [LARGE SCALE GENOMIC DNA]</scope>
    <source>
        <strain evidence="3 4">GYP-11</strain>
    </source>
</reference>
<dbReference type="Pfam" id="PF01381">
    <property type="entry name" value="HTH_3"/>
    <property type="match status" value="1"/>
</dbReference>
<dbReference type="RefSeq" id="WP_160586307.1">
    <property type="nucleotide sequence ID" value="NZ_CP051630.1"/>
</dbReference>
<dbReference type="GeneID" id="300656204"/>
<evidence type="ECO:0000256" key="1">
    <source>
        <dbReference type="SAM" id="Phobius"/>
    </source>
</evidence>
<dbReference type="GO" id="GO:0003677">
    <property type="term" value="F:DNA binding"/>
    <property type="evidence" value="ECO:0007669"/>
    <property type="project" value="InterPro"/>
</dbReference>
<name>A0A845Q780_9HYPH</name>
<organism evidence="3 4">
    <name type="scientific">Pyruvatibacter mobilis</name>
    <dbReference type="NCBI Taxonomy" id="1712261"/>
    <lineage>
        <taxon>Bacteria</taxon>
        <taxon>Pseudomonadati</taxon>
        <taxon>Pseudomonadota</taxon>
        <taxon>Alphaproteobacteria</taxon>
        <taxon>Hyphomicrobiales</taxon>
        <taxon>Parvibaculaceae</taxon>
        <taxon>Pyruvatibacter</taxon>
    </lineage>
</organism>
<dbReference type="OrthoDB" id="3782725at2"/>
<keyword evidence="1" id="KW-1133">Transmembrane helix</keyword>
<dbReference type="SUPFAM" id="SSF47413">
    <property type="entry name" value="lambda repressor-like DNA-binding domains"/>
    <property type="match status" value="1"/>
</dbReference>
<evidence type="ECO:0000259" key="2">
    <source>
        <dbReference type="PROSITE" id="PS50943"/>
    </source>
</evidence>
<dbReference type="InterPro" id="IPR010982">
    <property type="entry name" value="Lambda_DNA-bd_dom_sf"/>
</dbReference>
<sequence length="160" mass="18067">MLIRKLRVERGWSQETLADISGLSVRTIQRLERGGNASMDTLGALAAAFEVDVATLAEETSMYAQKDLTEEERRAVAYVRDIKAFYSHLATYVVVIAALALVNLFSDAERLWFLWPLFGWGIGVAAHGLSVFEVVSLFDADWEKRQIRKRLDRNRSSADE</sequence>
<protein>
    <submittedName>
        <fullName evidence="3">Helix-turn-helix domain-containing protein</fullName>
    </submittedName>
</protein>
<dbReference type="Pfam" id="PF13239">
    <property type="entry name" value="2TM"/>
    <property type="match status" value="1"/>
</dbReference>
<keyword evidence="4" id="KW-1185">Reference proteome</keyword>